<gene>
    <name evidence="10" type="primary">bamA</name>
    <name evidence="10" type="ORF">MNODULE_09625</name>
</gene>
<dbReference type="EMBL" id="VTOW01000002">
    <property type="protein sequence ID" value="NKE70996.1"/>
    <property type="molecule type" value="Genomic_DNA"/>
</dbReference>
<dbReference type="Gene3D" id="3.10.20.310">
    <property type="entry name" value="membrane protein fhac"/>
    <property type="match status" value="5"/>
</dbReference>
<keyword evidence="5" id="KW-0677">Repeat</keyword>
<protein>
    <recommendedName>
        <fullName evidence="8">Outer membrane protein assembly factor BamA</fullName>
    </recommendedName>
</protein>
<dbReference type="Gene3D" id="2.40.160.50">
    <property type="entry name" value="membrane protein fhac: a member of the omp85/tpsb transporter family"/>
    <property type="match status" value="1"/>
</dbReference>
<keyword evidence="11" id="KW-1185">Reference proteome</keyword>
<reference evidence="10 11" key="1">
    <citation type="journal article" date="2020" name="Nature">
        <title>Bacterial chemolithoautotrophy via manganese oxidation.</title>
        <authorList>
            <person name="Yu H."/>
            <person name="Leadbetter J.R."/>
        </authorList>
    </citation>
    <scope>NUCLEOTIDE SEQUENCE [LARGE SCALE GENOMIC DNA]</scope>
    <source>
        <strain evidence="10 11">Mn-1</strain>
    </source>
</reference>
<evidence type="ECO:0000256" key="6">
    <source>
        <dbReference type="ARBA" id="ARBA00023136"/>
    </source>
</evidence>
<evidence type="ECO:0000256" key="3">
    <source>
        <dbReference type="ARBA" id="ARBA00022692"/>
    </source>
</evidence>
<dbReference type="GO" id="GO:0009279">
    <property type="term" value="C:cell outer membrane"/>
    <property type="evidence" value="ECO:0007669"/>
    <property type="project" value="UniProtKB-UniRule"/>
</dbReference>
<dbReference type="NCBIfam" id="TIGR03303">
    <property type="entry name" value="OM_YaeT"/>
    <property type="match status" value="1"/>
</dbReference>
<dbReference type="Pfam" id="PF07244">
    <property type="entry name" value="POTRA"/>
    <property type="match status" value="5"/>
</dbReference>
<proteinExistence type="inferred from homology"/>
<accession>A0A7X6DPJ0</accession>
<evidence type="ECO:0000256" key="8">
    <source>
        <dbReference type="NCBIfam" id="TIGR03303"/>
    </source>
</evidence>
<dbReference type="HAMAP" id="MF_01430">
    <property type="entry name" value="OM_assembly_BamA"/>
    <property type="match status" value="1"/>
</dbReference>
<dbReference type="Pfam" id="PF01103">
    <property type="entry name" value="Omp85"/>
    <property type="match status" value="1"/>
</dbReference>
<keyword evidence="3" id="KW-0812">Transmembrane</keyword>
<dbReference type="InterPro" id="IPR034746">
    <property type="entry name" value="POTRA"/>
</dbReference>
<dbReference type="InterPro" id="IPR000184">
    <property type="entry name" value="Bac_surfAg_D15"/>
</dbReference>
<keyword evidence="2" id="KW-1134">Transmembrane beta strand</keyword>
<evidence type="ECO:0000313" key="11">
    <source>
        <dbReference type="Proteomes" id="UP000534783"/>
    </source>
</evidence>
<dbReference type="PANTHER" id="PTHR12815">
    <property type="entry name" value="SORTING AND ASSEMBLY MACHINERY SAMM50 PROTEIN FAMILY MEMBER"/>
    <property type="match status" value="1"/>
</dbReference>
<dbReference type="PANTHER" id="PTHR12815:SF23">
    <property type="entry name" value="OUTER MEMBRANE PROTEIN ASSEMBLY FACTOR BAMA"/>
    <property type="match status" value="1"/>
</dbReference>
<evidence type="ECO:0000256" key="4">
    <source>
        <dbReference type="ARBA" id="ARBA00022729"/>
    </source>
</evidence>
<dbReference type="Proteomes" id="UP000534783">
    <property type="component" value="Unassembled WGS sequence"/>
</dbReference>
<comment type="subcellular location">
    <subcellularLocation>
        <location evidence="1">Membrane</location>
    </subcellularLocation>
</comment>
<dbReference type="InterPro" id="IPR010827">
    <property type="entry name" value="BamA/TamA_POTRA"/>
</dbReference>
<evidence type="ECO:0000313" key="10">
    <source>
        <dbReference type="EMBL" id="NKE70996.1"/>
    </source>
</evidence>
<name>A0A7X6DPJ0_9BACT</name>
<evidence type="ECO:0000256" key="5">
    <source>
        <dbReference type="ARBA" id="ARBA00022737"/>
    </source>
</evidence>
<dbReference type="RefSeq" id="WP_168059340.1">
    <property type="nucleotide sequence ID" value="NZ_VTOW01000002.1"/>
</dbReference>
<evidence type="ECO:0000256" key="1">
    <source>
        <dbReference type="ARBA" id="ARBA00004370"/>
    </source>
</evidence>
<sequence length="776" mass="88271">MLKRFGPVSLLLIFILTGFSSPGFTEDNEIRIKLIEVAGNRKIDTAMILSKISLKEGDLFSPEQIREDIKTLYRMGYFDRVEVESEGFEGGVALTFRVHEKPFLVDVVYEGNENIDKDKLKEKVPVKTDTFLDMEEISSYVDKIKKVYEADAYYSAEVTPVIQLISEDQAVLTFLIKEGERAYVRRVRMAGNKAFTDKELKKQIETSKYFWLTSWLTESGRYKEETVQADLDRLREHYLNHGYLEVQVAAPKVELSEDKEWFDITIPIVEGDQFRIRDIRYEGNELFETGRLVNLTKSKEGEIFNRGQIRQDIMSMVDLYGERGYIFANVVPQLSPNIEDKTVDVSFQVTEDDPVKVREIHITGNDKTRDKVIRREIRVNEQELINTRLLRRSFQRLNNLNFFENIEIVPEQVEPGWVDLEVKVQEKPTGTFSIGGGYSSVDRFIAMTEVTQGNLFGRGQLLRAKAELGGRRTTYSLTFREPYLFDSNISGTTDLFNSVRDFSSYQEKRVGGDIVLGRSFGEYVNGSVSYTLETLNIFDLRRVPEVDAAGNPTGGTVPDRDIPEQVVRQAELGKTLTSALGFSLSRDTRDFIFDPTSGSRNSISLEYAGTFLGGDNDYYKVIFDSSRFFPLWREHVLSVHGRVGYAVGIGDKELPVGERFYVGGINTVRGFKFGKAGPITSTGEIIGGNKELYINVEYLIPLVPEAKIKWLFFYDIGRAFDDSEAIRFSELRQGAGFGIRWISPVGPLRLEMGANLDPERGEETGFIPEFSIGTLF</sequence>
<dbReference type="GO" id="GO:0071709">
    <property type="term" value="P:membrane assembly"/>
    <property type="evidence" value="ECO:0007669"/>
    <property type="project" value="InterPro"/>
</dbReference>
<keyword evidence="7" id="KW-0998">Cell outer membrane</keyword>
<dbReference type="PIRSF" id="PIRSF006076">
    <property type="entry name" value="OM_assembly_OMP85"/>
    <property type="match status" value="1"/>
</dbReference>
<evidence type="ECO:0000256" key="7">
    <source>
        <dbReference type="ARBA" id="ARBA00023237"/>
    </source>
</evidence>
<organism evidence="10 11">
    <name type="scientific">Candidatus Manganitrophus noduliformans</name>
    <dbReference type="NCBI Taxonomy" id="2606439"/>
    <lineage>
        <taxon>Bacteria</taxon>
        <taxon>Pseudomonadati</taxon>
        <taxon>Nitrospirota</taxon>
        <taxon>Nitrospiria</taxon>
        <taxon>Candidatus Troglogloeales</taxon>
        <taxon>Candidatus Manganitrophaceae</taxon>
        <taxon>Candidatus Manganitrophus</taxon>
    </lineage>
</organism>
<comment type="caution">
    <text evidence="10">The sequence shown here is derived from an EMBL/GenBank/DDBJ whole genome shotgun (WGS) entry which is preliminary data.</text>
</comment>
<dbReference type="PROSITE" id="PS51779">
    <property type="entry name" value="POTRA"/>
    <property type="match status" value="4"/>
</dbReference>
<keyword evidence="4" id="KW-0732">Signal</keyword>
<evidence type="ECO:0000256" key="2">
    <source>
        <dbReference type="ARBA" id="ARBA00022452"/>
    </source>
</evidence>
<feature type="domain" description="POTRA" evidence="9">
    <location>
        <begin position="274"/>
        <end position="352"/>
    </location>
</feature>
<dbReference type="AlphaFoldDB" id="A0A7X6DPJ0"/>
<feature type="domain" description="POTRA" evidence="9">
    <location>
        <begin position="355"/>
        <end position="427"/>
    </location>
</feature>
<dbReference type="InterPro" id="IPR023707">
    <property type="entry name" value="OM_assembly_BamA"/>
</dbReference>
<feature type="domain" description="POTRA" evidence="9">
    <location>
        <begin position="102"/>
        <end position="179"/>
    </location>
</feature>
<keyword evidence="6" id="KW-0472">Membrane</keyword>
<dbReference type="InterPro" id="IPR039910">
    <property type="entry name" value="D15-like"/>
</dbReference>
<feature type="domain" description="POTRA" evidence="9">
    <location>
        <begin position="30"/>
        <end position="101"/>
    </location>
</feature>
<evidence type="ECO:0000259" key="9">
    <source>
        <dbReference type="PROSITE" id="PS51779"/>
    </source>
</evidence>